<keyword evidence="2" id="KW-1185">Reference proteome</keyword>
<gene>
    <name evidence="1" type="ORF">EBO34_07355</name>
</gene>
<evidence type="ECO:0000313" key="2">
    <source>
        <dbReference type="Proteomes" id="UP000278746"/>
    </source>
</evidence>
<dbReference type="RefSeq" id="WP_122897258.1">
    <property type="nucleotide sequence ID" value="NZ_RHIB01000001.1"/>
</dbReference>
<evidence type="ECO:0000313" key="1">
    <source>
        <dbReference type="EMBL" id="RNA69745.1"/>
    </source>
</evidence>
<name>A0A3M7TZ85_9BACI</name>
<protein>
    <submittedName>
        <fullName evidence="1">Uncharacterized protein</fullName>
    </submittedName>
</protein>
<reference evidence="1 2" key="1">
    <citation type="submission" date="2018-10" db="EMBL/GenBank/DDBJ databases">
        <title>Bacillus Keqinensis sp. nov., a moderately halophilic bacterium isolated from a saline-alkaline lake.</title>
        <authorList>
            <person name="Wang H."/>
        </authorList>
    </citation>
    <scope>NUCLEOTIDE SEQUENCE [LARGE SCALE GENOMIC DNA]</scope>
    <source>
        <strain evidence="1 2">KQ-3</strain>
    </source>
</reference>
<comment type="caution">
    <text evidence="1">The sequence shown here is derived from an EMBL/GenBank/DDBJ whole genome shotgun (WGS) entry which is preliminary data.</text>
</comment>
<sequence>MFLVTIDNVDDFLVSVTDETNGTLVVTISPVTDRLFLPRPEIELEPPMDFPGECHSVEGQMRELMETLITSTVNLRTWQASFAQDVSIKRVVLGIVYGQLDNDDGTLVNVAFSNCEIAKLQLP</sequence>
<dbReference type="Proteomes" id="UP000278746">
    <property type="component" value="Unassembled WGS sequence"/>
</dbReference>
<dbReference type="EMBL" id="RHIB01000001">
    <property type="protein sequence ID" value="RNA69745.1"/>
    <property type="molecule type" value="Genomic_DNA"/>
</dbReference>
<proteinExistence type="predicted"/>
<organism evidence="1 2">
    <name type="scientific">Alteribacter keqinensis</name>
    <dbReference type="NCBI Taxonomy" id="2483800"/>
    <lineage>
        <taxon>Bacteria</taxon>
        <taxon>Bacillati</taxon>
        <taxon>Bacillota</taxon>
        <taxon>Bacilli</taxon>
        <taxon>Bacillales</taxon>
        <taxon>Bacillaceae</taxon>
        <taxon>Alteribacter</taxon>
    </lineage>
</organism>
<dbReference type="AlphaFoldDB" id="A0A3M7TZ85"/>
<accession>A0A3M7TZ85</accession>